<dbReference type="STRING" id="1134435.AC731_008730"/>
<dbReference type="GO" id="GO:0022857">
    <property type="term" value="F:transmembrane transporter activity"/>
    <property type="evidence" value="ECO:0007669"/>
    <property type="project" value="InterPro"/>
</dbReference>
<feature type="domain" description="Major facilitator superfamily (MFS) profile" evidence="9">
    <location>
        <begin position="25"/>
        <end position="472"/>
    </location>
</feature>
<feature type="transmembrane region" description="Helical" evidence="8">
    <location>
        <begin position="123"/>
        <end position="141"/>
    </location>
</feature>
<feature type="transmembrane region" description="Helical" evidence="8">
    <location>
        <begin position="212"/>
        <end position="232"/>
    </location>
</feature>
<dbReference type="PRINTS" id="PR01036">
    <property type="entry name" value="TCRTETB"/>
</dbReference>
<comment type="subcellular location">
    <subcellularLocation>
        <location evidence="1">Cell membrane</location>
        <topology evidence="1">Multi-pass membrane protein</topology>
    </subcellularLocation>
</comment>
<evidence type="ECO:0000256" key="4">
    <source>
        <dbReference type="ARBA" id="ARBA00022475"/>
    </source>
</evidence>
<dbReference type="AlphaFoldDB" id="A0A127K4Z4"/>
<evidence type="ECO:0000256" key="1">
    <source>
        <dbReference type="ARBA" id="ARBA00004651"/>
    </source>
</evidence>
<feature type="transmembrane region" description="Helical" evidence="8">
    <location>
        <begin position="63"/>
        <end position="83"/>
    </location>
</feature>
<accession>A0A127K4Z4</accession>
<feature type="transmembrane region" description="Helical" evidence="8">
    <location>
        <begin position="21"/>
        <end position="43"/>
    </location>
</feature>
<dbReference type="InterPro" id="IPR011701">
    <property type="entry name" value="MFS"/>
</dbReference>
<evidence type="ECO:0000313" key="10">
    <source>
        <dbReference type="EMBL" id="AMO37029.1"/>
    </source>
</evidence>
<dbReference type="KEGG" id="thu:AC731_008730"/>
<dbReference type="InterPro" id="IPR036259">
    <property type="entry name" value="MFS_trans_sf"/>
</dbReference>
<feature type="transmembrane region" description="Helical" evidence="8">
    <location>
        <begin position="278"/>
        <end position="303"/>
    </location>
</feature>
<keyword evidence="11" id="KW-1185">Reference proteome</keyword>
<dbReference type="PANTHER" id="PTHR42718:SF9">
    <property type="entry name" value="MAJOR FACILITATOR SUPERFAMILY MULTIDRUG TRANSPORTER MFSC"/>
    <property type="match status" value="1"/>
</dbReference>
<dbReference type="PROSITE" id="PS50850">
    <property type="entry name" value="MFS"/>
    <property type="match status" value="1"/>
</dbReference>
<feature type="transmembrane region" description="Helical" evidence="8">
    <location>
        <begin position="178"/>
        <end position="200"/>
    </location>
</feature>
<keyword evidence="7 8" id="KW-0472">Membrane</keyword>
<feature type="transmembrane region" description="Helical" evidence="8">
    <location>
        <begin position="315"/>
        <end position="336"/>
    </location>
</feature>
<reference evidence="11" key="1">
    <citation type="submission" date="2016-03" db="EMBL/GenBank/DDBJ databases">
        <authorList>
            <person name="Ma C."/>
            <person name="Zhou S."/>
            <person name="Yang G."/>
        </authorList>
    </citation>
    <scope>NUCLEOTIDE SEQUENCE [LARGE SCALE GENOMIC DNA]</scope>
    <source>
        <strain evidence="11">SgZ-1</strain>
    </source>
</reference>
<comment type="similarity">
    <text evidence="2">Belongs to the major facilitator superfamily. EmrB family.</text>
</comment>
<keyword evidence="4" id="KW-1003">Cell membrane</keyword>
<dbReference type="Proteomes" id="UP000036902">
    <property type="component" value="Chromosome"/>
</dbReference>
<evidence type="ECO:0000256" key="2">
    <source>
        <dbReference type="ARBA" id="ARBA00008537"/>
    </source>
</evidence>
<dbReference type="RefSeq" id="WP_048705255.1">
    <property type="nucleotide sequence ID" value="NZ_CP014646.1"/>
</dbReference>
<organism evidence="10 11">
    <name type="scientific">Thauera humireducens</name>
    <dbReference type="NCBI Taxonomy" id="1134435"/>
    <lineage>
        <taxon>Bacteria</taxon>
        <taxon>Pseudomonadati</taxon>
        <taxon>Pseudomonadota</taxon>
        <taxon>Betaproteobacteria</taxon>
        <taxon>Rhodocyclales</taxon>
        <taxon>Zoogloeaceae</taxon>
        <taxon>Thauera</taxon>
    </lineage>
</organism>
<dbReference type="Gene3D" id="1.20.1250.20">
    <property type="entry name" value="MFS general substrate transporter like domains"/>
    <property type="match status" value="1"/>
</dbReference>
<dbReference type="EMBL" id="CP014646">
    <property type="protein sequence ID" value="AMO37029.1"/>
    <property type="molecule type" value="Genomic_DNA"/>
</dbReference>
<evidence type="ECO:0000256" key="8">
    <source>
        <dbReference type="SAM" id="Phobius"/>
    </source>
</evidence>
<feature type="transmembrane region" description="Helical" evidence="8">
    <location>
        <begin position="381"/>
        <end position="399"/>
    </location>
</feature>
<evidence type="ECO:0000313" key="11">
    <source>
        <dbReference type="Proteomes" id="UP000036902"/>
    </source>
</evidence>
<feature type="transmembrane region" description="Helical" evidence="8">
    <location>
        <begin position="411"/>
        <end position="430"/>
    </location>
</feature>
<dbReference type="Pfam" id="PF07690">
    <property type="entry name" value="MFS_1"/>
    <property type="match status" value="1"/>
</dbReference>
<dbReference type="InterPro" id="IPR004638">
    <property type="entry name" value="EmrB-like"/>
</dbReference>
<proteinExistence type="inferred from homology"/>
<keyword evidence="3" id="KW-0813">Transport</keyword>
<dbReference type="Gene3D" id="1.20.1720.10">
    <property type="entry name" value="Multidrug resistance protein D"/>
    <property type="match status" value="1"/>
</dbReference>
<evidence type="ECO:0000256" key="7">
    <source>
        <dbReference type="ARBA" id="ARBA00023136"/>
    </source>
</evidence>
<evidence type="ECO:0000256" key="6">
    <source>
        <dbReference type="ARBA" id="ARBA00022989"/>
    </source>
</evidence>
<feature type="transmembrane region" description="Helical" evidence="8">
    <location>
        <begin position="442"/>
        <end position="465"/>
    </location>
</feature>
<dbReference type="SUPFAM" id="SSF103473">
    <property type="entry name" value="MFS general substrate transporter"/>
    <property type="match status" value="1"/>
</dbReference>
<evidence type="ECO:0000259" key="9">
    <source>
        <dbReference type="PROSITE" id="PS50850"/>
    </source>
</evidence>
<evidence type="ECO:0000256" key="5">
    <source>
        <dbReference type="ARBA" id="ARBA00022692"/>
    </source>
</evidence>
<dbReference type="InterPro" id="IPR020846">
    <property type="entry name" value="MFS_dom"/>
</dbReference>
<sequence>MRCLPPVRTRDELIARHGEAFKWLALTVVGLGTIAAVLATTSFNVAVPALGAYYGLGQHQVQWAITGFMAALTVAMLPTPWLLDRIGFRRLFLGANLLLGVSSVAGALGDSFSFVVAMRTVQGVAAGLLQPLPMLAVMRLFSPGSQGRAHGLLGFGIVLAPAVAPALAGVLLDRFGWPSIFLMSLPFCVIAGILGLYLLPRHEAARRQPFDWQGVGILCAASLLAIDFIASLRGSGLFAPRTSLVLVLSMVCVVAFVRHARRAAAPIVSLDIFAERSFAMAGLVTVVYGFGLYASTYLIPVFLQSALGYDATHAGLALLPSGMLLAVVIPLAGVLTDRYSPRWITVWGLVLFGVSFVLFAWRGGEISYAEVIGFSLVGRLGLGLTVPALMVATMAHVVPARLGQASMVSNYTRQLGGVLGVAVVAVFVEWRTTVHGALADGVFVAYVEAFLLLALSFALAVAFAVRMRPRTASME</sequence>
<evidence type="ECO:0000256" key="3">
    <source>
        <dbReference type="ARBA" id="ARBA00022448"/>
    </source>
</evidence>
<feature type="transmembrane region" description="Helical" evidence="8">
    <location>
        <begin position="238"/>
        <end position="257"/>
    </location>
</feature>
<feature type="transmembrane region" description="Helical" evidence="8">
    <location>
        <begin position="95"/>
        <end position="117"/>
    </location>
</feature>
<dbReference type="PANTHER" id="PTHR42718">
    <property type="entry name" value="MAJOR FACILITATOR SUPERFAMILY MULTIDRUG TRANSPORTER MFSC"/>
    <property type="match status" value="1"/>
</dbReference>
<name>A0A127K4Z4_9RHOO</name>
<keyword evidence="5 8" id="KW-0812">Transmembrane</keyword>
<protein>
    <submittedName>
        <fullName evidence="10">MFS transporter</fullName>
    </submittedName>
</protein>
<gene>
    <name evidence="10" type="ORF">AC731_008730</name>
</gene>
<feature type="transmembrane region" description="Helical" evidence="8">
    <location>
        <begin position="153"/>
        <end position="172"/>
    </location>
</feature>
<keyword evidence="6 8" id="KW-1133">Transmembrane helix</keyword>
<dbReference type="NCBIfam" id="TIGR00711">
    <property type="entry name" value="efflux_EmrB"/>
    <property type="match status" value="1"/>
</dbReference>
<feature type="transmembrane region" description="Helical" evidence="8">
    <location>
        <begin position="343"/>
        <end position="361"/>
    </location>
</feature>
<dbReference type="GO" id="GO:0005886">
    <property type="term" value="C:plasma membrane"/>
    <property type="evidence" value="ECO:0007669"/>
    <property type="project" value="UniProtKB-SubCell"/>
</dbReference>